<evidence type="ECO:0000313" key="2">
    <source>
        <dbReference type="Proteomes" id="UP001497644"/>
    </source>
</evidence>
<evidence type="ECO:0000313" key="1">
    <source>
        <dbReference type="EMBL" id="CAL1677448.1"/>
    </source>
</evidence>
<keyword evidence="2" id="KW-1185">Reference proteome</keyword>
<dbReference type="Proteomes" id="UP001497644">
    <property type="component" value="Chromosome 12"/>
</dbReference>
<proteinExistence type="predicted"/>
<reference evidence="1" key="1">
    <citation type="submission" date="2024-04" db="EMBL/GenBank/DDBJ databases">
        <authorList>
            <consortium name="Molecular Ecology Group"/>
        </authorList>
    </citation>
    <scope>NUCLEOTIDE SEQUENCE</scope>
</reference>
<evidence type="ECO:0008006" key="3">
    <source>
        <dbReference type="Google" id="ProtNLM"/>
    </source>
</evidence>
<gene>
    <name evidence="1" type="ORF">LPLAT_LOCUS3449</name>
</gene>
<accession>A0AAV2NBT7</accession>
<dbReference type="EMBL" id="OZ034835">
    <property type="protein sequence ID" value="CAL1677448.1"/>
    <property type="molecule type" value="Genomic_DNA"/>
</dbReference>
<name>A0AAV2NBT7_9HYME</name>
<organism evidence="1 2">
    <name type="scientific">Lasius platythorax</name>
    <dbReference type="NCBI Taxonomy" id="488582"/>
    <lineage>
        <taxon>Eukaryota</taxon>
        <taxon>Metazoa</taxon>
        <taxon>Ecdysozoa</taxon>
        <taxon>Arthropoda</taxon>
        <taxon>Hexapoda</taxon>
        <taxon>Insecta</taxon>
        <taxon>Pterygota</taxon>
        <taxon>Neoptera</taxon>
        <taxon>Endopterygota</taxon>
        <taxon>Hymenoptera</taxon>
        <taxon>Apocrita</taxon>
        <taxon>Aculeata</taxon>
        <taxon>Formicoidea</taxon>
        <taxon>Formicidae</taxon>
        <taxon>Formicinae</taxon>
        <taxon>Lasius</taxon>
        <taxon>Lasius</taxon>
    </lineage>
</organism>
<sequence length="116" mass="13519">MSKLNKRRVKFQDSWLTLIDLNGTLIPKWAKKDPNDQYFCICIVCKNARFSVDRGIYRLRQHAETEKHIKNWNILNTGQLLLTTTSAVKPSVTMLLQEICNVQTVRSFSLYNGKRC</sequence>
<dbReference type="AlphaFoldDB" id="A0AAV2NBT7"/>
<protein>
    <recommendedName>
        <fullName evidence="3">BED-type domain-containing protein</fullName>
    </recommendedName>
</protein>